<evidence type="ECO:0000313" key="5">
    <source>
        <dbReference type="Proteomes" id="UP000198851"/>
    </source>
</evidence>
<feature type="compositionally biased region" description="Low complexity" evidence="1">
    <location>
        <begin position="444"/>
        <end position="464"/>
    </location>
</feature>
<feature type="compositionally biased region" description="Low complexity" evidence="1">
    <location>
        <begin position="426"/>
        <end position="435"/>
    </location>
</feature>
<keyword evidence="2" id="KW-1133">Transmembrane helix</keyword>
<dbReference type="AlphaFoldDB" id="A0A1I4BJG7"/>
<dbReference type="Proteomes" id="UP000198851">
    <property type="component" value="Unassembled WGS sequence"/>
</dbReference>
<evidence type="ECO:0000259" key="3">
    <source>
        <dbReference type="PROSITE" id="PS51782"/>
    </source>
</evidence>
<dbReference type="RefSeq" id="WP_244503533.1">
    <property type="nucleotide sequence ID" value="NZ_FOSZ01000001.1"/>
</dbReference>
<dbReference type="EMBL" id="FOSZ01000001">
    <property type="protein sequence ID" value="SFK68139.1"/>
    <property type="molecule type" value="Genomic_DNA"/>
</dbReference>
<evidence type="ECO:0000313" key="4">
    <source>
        <dbReference type="EMBL" id="SFK68139.1"/>
    </source>
</evidence>
<proteinExistence type="predicted"/>
<accession>A0A1I4BJG7</accession>
<dbReference type="InterPro" id="IPR013783">
    <property type="entry name" value="Ig-like_fold"/>
</dbReference>
<evidence type="ECO:0000256" key="1">
    <source>
        <dbReference type="SAM" id="MobiDB-lite"/>
    </source>
</evidence>
<feature type="region of interest" description="Disordered" evidence="1">
    <location>
        <begin position="386"/>
        <end position="405"/>
    </location>
</feature>
<dbReference type="InterPro" id="IPR052196">
    <property type="entry name" value="Bact_Kbp"/>
</dbReference>
<dbReference type="STRING" id="1280847.SAMN04488036_1011038"/>
<feature type="region of interest" description="Disordered" evidence="1">
    <location>
        <begin position="53"/>
        <end position="134"/>
    </location>
</feature>
<dbReference type="PANTHER" id="PTHR34700:SF4">
    <property type="entry name" value="PHAGE-LIKE ELEMENT PBSX PROTEIN XKDP"/>
    <property type="match status" value="1"/>
</dbReference>
<feature type="compositionally biased region" description="Low complexity" evidence="1">
    <location>
        <begin position="74"/>
        <end position="84"/>
    </location>
</feature>
<evidence type="ECO:0000256" key="2">
    <source>
        <dbReference type="SAM" id="Phobius"/>
    </source>
</evidence>
<dbReference type="CDD" id="cd00118">
    <property type="entry name" value="LysM"/>
    <property type="match status" value="1"/>
</dbReference>
<feature type="transmembrane region" description="Helical" evidence="2">
    <location>
        <begin position="12"/>
        <end position="35"/>
    </location>
</feature>
<feature type="region of interest" description="Disordered" evidence="1">
    <location>
        <begin position="417"/>
        <end position="468"/>
    </location>
</feature>
<dbReference type="Gene3D" id="2.60.40.10">
    <property type="entry name" value="Immunoglobulins"/>
    <property type="match status" value="1"/>
</dbReference>
<gene>
    <name evidence="4" type="ORF">SAMN04488036_1011038</name>
</gene>
<dbReference type="Pfam" id="PF01476">
    <property type="entry name" value="LysM"/>
    <property type="match status" value="1"/>
</dbReference>
<keyword evidence="2" id="KW-0472">Membrane</keyword>
<dbReference type="PROSITE" id="PS51782">
    <property type="entry name" value="LYSM"/>
    <property type="match status" value="1"/>
</dbReference>
<reference evidence="5" key="1">
    <citation type="submission" date="2016-10" db="EMBL/GenBank/DDBJ databases">
        <authorList>
            <person name="Varghese N."/>
            <person name="Submissions S."/>
        </authorList>
    </citation>
    <scope>NUCLEOTIDE SEQUENCE [LARGE SCALE GENOMIC DNA]</scope>
    <source>
        <strain evidence="5">DSM 28453</strain>
    </source>
</reference>
<organism evidence="4 5">
    <name type="scientific">Shimia haliotis</name>
    <dbReference type="NCBI Taxonomy" id="1280847"/>
    <lineage>
        <taxon>Bacteria</taxon>
        <taxon>Pseudomonadati</taxon>
        <taxon>Pseudomonadota</taxon>
        <taxon>Alphaproteobacteria</taxon>
        <taxon>Rhodobacterales</taxon>
        <taxon>Roseobacteraceae</taxon>
    </lineage>
</organism>
<feature type="domain" description="LysM" evidence="3">
    <location>
        <begin position="471"/>
        <end position="520"/>
    </location>
</feature>
<dbReference type="Gene3D" id="3.10.350.10">
    <property type="entry name" value="LysM domain"/>
    <property type="match status" value="1"/>
</dbReference>
<keyword evidence="5" id="KW-1185">Reference proteome</keyword>
<dbReference type="PANTHER" id="PTHR34700">
    <property type="entry name" value="POTASSIUM BINDING PROTEIN KBP"/>
    <property type="match status" value="1"/>
</dbReference>
<dbReference type="SMART" id="SM00257">
    <property type="entry name" value="LysM"/>
    <property type="match status" value="1"/>
</dbReference>
<dbReference type="InterPro" id="IPR018392">
    <property type="entry name" value="LysM"/>
</dbReference>
<dbReference type="InterPro" id="IPR036779">
    <property type="entry name" value="LysM_dom_sf"/>
</dbReference>
<protein>
    <submittedName>
        <fullName evidence="4">LysM domain-containing protein</fullName>
    </submittedName>
</protein>
<keyword evidence="2" id="KW-0812">Transmembrane</keyword>
<name>A0A1I4BJG7_9RHOB</name>
<feature type="compositionally biased region" description="Low complexity" evidence="1">
    <location>
        <begin position="108"/>
        <end position="123"/>
    </location>
</feature>
<sequence>MSKFTTFVSSNAALVVGAVVATGVAVVALVASGVLGPSKTGPEPVTTVQESVEETAPETQVAVPTENSPEAVDDTAAQTVTEAEVAPEEDAPEAEVAVSEPEQDAQEVAEAPEPAADATETVAQTETSSEMGKPAAVLPAFDLVRIEPDGSGQIAGTAAPNGVISVLLDGVEIASAQADTSGKFFAFINLDPSPQPRELMLVERQPEGDLLSDGAFLVAPIAAPVVVAEAETPEAEDTSAAQAEVADVVQETAEAVADTASETQETQPEPKAPAVLVSDSDGVRVVQPAASSSEPEVVSAVSIDAISYSDTGDVVVSGRGLENALVQLYLDNALAQSGAVDAAGTWSLELSDVAPGLYTMRVDEMDAAGKVLSRVETPFKREAPEVVAEAQAVTPSPTEPQSEDVATASENTLVAEAPDEADAPEEGGSTETSETVAPSDEVETVTASAPEVAAEAEPAATEPSPQKPAVQIVTVQPGSTLWAIARDRYGEGTLYVQLFEANKDKIRDPDLIYPGQVFTVPE</sequence>